<feature type="domain" description="RelA/SpoT" evidence="1">
    <location>
        <begin position="87"/>
        <end position="210"/>
    </location>
</feature>
<protein>
    <submittedName>
        <fullName evidence="2">GTP pyrophosphokinase family protein</fullName>
    </submittedName>
</protein>
<organism evidence="2 3">
    <name type="scientific">Gryllotalpicola koreensis</name>
    <dbReference type="NCBI Taxonomy" id="993086"/>
    <lineage>
        <taxon>Bacteria</taxon>
        <taxon>Bacillati</taxon>
        <taxon>Actinomycetota</taxon>
        <taxon>Actinomycetes</taxon>
        <taxon>Micrococcales</taxon>
        <taxon>Microbacteriaceae</taxon>
        <taxon>Gryllotalpicola</taxon>
    </lineage>
</organism>
<dbReference type="CDD" id="cd05399">
    <property type="entry name" value="NT_Rel-Spo_like"/>
    <property type="match status" value="1"/>
</dbReference>
<evidence type="ECO:0000313" key="3">
    <source>
        <dbReference type="Proteomes" id="UP001501079"/>
    </source>
</evidence>
<dbReference type="InterPro" id="IPR007685">
    <property type="entry name" value="RelA_SpoT"/>
</dbReference>
<dbReference type="SUPFAM" id="SSF81301">
    <property type="entry name" value="Nucleotidyltransferase"/>
    <property type="match status" value="1"/>
</dbReference>
<accession>A0ABP7ZRR7</accession>
<comment type="caution">
    <text evidence="2">The sequence shown here is derived from an EMBL/GenBank/DDBJ whole genome shotgun (WGS) entry which is preliminary data.</text>
</comment>
<name>A0ABP7ZRR7_9MICO</name>
<dbReference type="InterPro" id="IPR052366">
    <property type="entry name" value="GTP_Pyrophosphokinase"/>
</dbReference>
<evidence type="ECO:0000259" key="1">
    <source>
        <dbReference type="SMART" id="SM00954"/>
    </source>
</evidence>
<gene>
    <name evidence="2" type="ORF">GCM10022287_03620</name>
</gene>
<sequence>MSSDVVPLGQTEPAEAADKRIVTEGTEAVIEQLGDSALSEIYAMRDDFARFMMPYKFAIDEVMTKISILREEFAQLHAENPIEHVNSRLKTTESVLEKVARKGVAPSYQAIRSAITDIAGIRVVCSFVSDVYRVFDALTAQDDVRVIEVKDYIANPKPNGYKSLHAIIEIPVFLSDGPVPVVVEVQLRTVAMDFWASLEHKIYYKYDREVPAEMLAGLREAAEVAADLDGKMEDLHRQVRRDTRSV</sequence>
<dbReference type="Gene3D" id="3.30.460.10">
    <property type="entry name" value="Beta Polymerase, domain 2"/>
    <property type="match status" value="1"/>
</dbReference>
<proteinExistence type="predicted"/>
<dbReference type="Proteomes" id="UP001501079">
    <property type="component" value="Unassembled WGS sequence"/>
</dbReference>
<dbReference type="InterPro" id="IPR043519">
    <property type="entry name" value="NT_sf"/>
</dbReference>
<dbReference type="PANTHER" id="PTHR47837:SF2">
    <property type="entry name" value="GTP PYROPHOSPHOKINASE YWAC"/>
    <property type="match status" value="1"/>
</dbReference>
<dbReference type="Pfam" id="PF04607">
    <property type="entry name" value="RelA_SpoT"/>
    <property type="match status" value="1"/>
</dbReference>
<keyword evidence="3" id="KW-1185">Reference proteome</keyword>
<dbReference type="PANTHER" id="PTHR47837">
    <property type="entry name" value="GTP PYROPHOSPHOKINASE YJBM"/>
    <property type="match status" value="1"/>
</dbReference>
<dbReference type="SMART" id="SM00954">
    <property type="entry name" value="RelA_SpoT"/>
    <property type="match status" value="1"/>
</dbReference>
<reference evidence="3" key="1">
    <citation type="journal article" date="2019" name="Int. J. Syst. Evol. Microbiol.">
        <title>The Global Catalogue of Microorganisms (GCM) 10K type strain sequencing project: providing services to taxonomists for standard genome sequencing and annotation.</title>
        <authorList>
            <consortium name="The Broad Institute Genomics Platform"/>
            <consortium name="The Broad Institute Genome Sequencing Center for Infectious Disease"/>
            <person name="Wu L."/>
            <person name="Ma J."/>
        </authorList>
    </citation>
    <scope>NUCLEOTIDE SEQUENCE [LARGE SCALE GENOMIC DNA]</scope>
    <source>
        <strain evidence="3">JCM 17591</strain>
    </source>
</reference>
<evidence type="ECO:0000313" key="2">
    <source>
        <dbReference type="EMBL" id="GAA4168517.1"/>
    </source>
</evidence>
<dbReference type="EMBL" id="BAABBW010000001">
    <property type="protein sequence ID" value="GAA4168517.1"/>
    <property type="molecule type" value="Genomic_DNA"/>
</dbReference>
<dbReference type="Gene3D" id="1.10.287.860">
    <property type="entry name" value="Nucleotidyltransferase"/>
    <property type="match status" value="1"/>
</dbReference>